<evidence type="ECO:0000259" key="1">
    <source>
        <dbReference type="SMART" id="SM00829"/>
    </source>
</evidence>
<dbReference type="PROSITE" id="PS01162">
    <property type="entry name" value="QOR_ZETA_CRYSTAL"/>
    <property type="match status" value="1"/>
</dbReference>
<dbReference type="GO" id="GO:0016491">
    <property type="term" value="F:oxidoreductase activity"/>
    <property type="evidence" value="ECO:0007669"/>
    <property type="project" value="InterPro"/>
</dbReference>
<dbReference type="AlphaFoldDB" id="A0A098LHF9"/>
<dbReference type="InterPro" id="IPR036291">
    <property type="entry name" value="NAD(P)-bd_dom_sf"/>
</dbReference>
<accession>A0A098LHF9</accession>
<dbReference type="InterPro" id="IPR020843">
    <property type="entry name" value="ER"/>
</dbReference>
<proteinExistence type="predicted"/>
<dbReference type="GO" id="GO:0008270">
    <property type="term" value="F:zinc ion binding"/>
    <property type="evidence" value="ECO:0007669"/>
    <property type="project" value="InterPro"/>
</dbReference>
<dbReference type="CDD" id="cd08267">
    <property type="entry name" value="MDR1"/>
    <property type="match status" value="1"/>
</dbReference>
<dbReference type="EMBL" id="BBLT01000006">
    <property type="protein sequence ID" value="GAL85879.1"/>
    <property type="molecule type" value="Genomic_DNA"/>
</dbReference>
<dbReference type="STRING" id="153721.MYP_3108"/>
<dbReference type="Pfam" id="PF13602">
    <property type="entry name" value="ADH_zinc_N_2"/>
    <property type="match status" value="1"/>
</dbReference>
<dbReference type="Gene3D" id="3.40.50.720">
    <property type="entry name" value="NAD(P)-binding Rossmann-like Domain"/>
    <property type="match status" value="1"/>
</dbReference>
<dbReference type="PANTHER" id="PTHR11695:SF648">
    <property type="entry name" value="ZINC-BINDING OXIDOREDUCTASE"/>
    <property type="match status" value="1"/>
</dbReference>
<comment type="caution">
    <text evidence="2">The sequence shown here is derived from an EMBL/GenBank/DDBJ whole genome shotgun (WGS) entry which is preliminary data.</text>
</comment>
<sequence>MKAIIYSKYGNPEVLQMKDVEKPVLGDNEVLVKIYVASVNSWDWDLLRGKPYLYRLIFGVFKPKHKIIGCDIAGRVELVGKNVKHLKAGDAVMGDISECWGGFAEYVCVPERLLTLKPSELSFEHAAAIPQAGVLALQSLQKSITVKSGDKVLINGAGGGVGTFALQIAKSLGAEVTCVDSYQKLEMLYNLGADHVIDYKQEDFAEKGSRYNLIIDVIANHSVFAYKEALLPNGRLVVIGGTIPCLLQVGLLGSLLSFNDNRKLGILIHEPNEGLDLLLDMIKKGDVKPVIDSIYTLKDVPIALQRLGDGKAVGKIVIKVSEYNDV</sequence>
<dbReference type="PANTHER" id="PTHR11695">
    <property type="entry name" value="ALCOHOL DEHYDROGENASE RELATED"/>
    <property type="match status" value="1"/>
</dbReference>
<dbReference type="Gene3D" id="3.90.180.10">
    <property type="entry name" value="Medium-chain alcohol dehydrogenases, catalytic domain"/>
    <property type="match status" value="1"/>
</dbReference>
<dbReference type="eggNOG" id="COG0604">
    <property type="taxonomic scope" value="Bacteria"/>
</dbReference>
<dbReference type="InterPro" id="IPR050700">
    <property type="entry name" value="YIM1/Zinc_Alcohol_DH_Fams"/>
</dbReference>
<name>A0A098LHF9_9BACT</name>
<dbReference type="SUPFAM" id="SSF51735">
    <property type="entry name" value="NAD(P)-binding Rossmann-fold domains"/>
    <property type="match status" value="1"/>
</dbReference>
<dbReference type="InterPro" id="IPR013154">
    <property type="entry name" value="ADH-like_N"/>
</dbReference>
<dbReference type="OrthoDB" id="648910at2"/>
<gene>
    <name evidence="2" type="ORF">MYP_3108</name>
</gene>
<organism evidence="2 3">
    <name type="scientific">Sporocytophaga myxococcoides</name>
    <dbReference type="NCBI Taxonomy" id="153721"/>
    <lineage>
        <taxon>Bacteria</taxon>
        <taxon>Pseudomonadati</taxon>
        <taxon>Bacteroidota</taxon>
        <taxon>Cytophagia</taxon>
        <taxon>Cytophagales</taxon>
        <taxon>Cytophagaceae</taxon>
        <taxon>Sporocytophaga</taxon>
    </lineage>
</organism>
<dbReference type="SUPFAM" id="SSF50129">
    <property type="entry name" value="GroES-like"/>
    <property type="match status" value="1"/>
</dbReference>
<protein>
    <submittedName>
        <fullName evidence="2">Alcohol dehydrogenase zinc-binding domain protein</fullName>
    </submittedName>
</protein>
<dbReference type="InterPro" id="IPR002364">
    <property type="entry name" value="Quin_OxRdtase/zeta-crystal_CS"/>
</dbReference>
<evidence type="ECO:0000313" key="3">
    <source>
        <dbReference type="Proteomes" id="UP000030185"/>
    </source>
</evidence>
<dbReference type="Pfam" id="PF08240">
    <property type="entry name" value="ADH_N"/>
    <property type="match status" value="1"/>
</dbReference>
<dbReference type="RefSeq" id="WP_045464919.1">
    <property type="nucleotide sequence ID" value="NZ_BBLT01000006.1"/>
</dbReference>
<keyword evidence="3" id="KW-1185">Reference proteome</keyword>
<feature type="domain" description="Enoyl reductase (ER)" evidence="1">
    <location>
        <begin position="10"/>
        <end position="318"/>
    </location>
</feature>
<dbReference type="SMART" id="SM00829">
    <property type="entry name" value="PKS_ER"/>
    <property type="match status" value="1"/>
</dbReference>
<reference evidence="2 3" key="1">
    <citation type="submission" date="2014-09" db="EMBL/GenBank/DDBJ databases">
        <title>Sporocytophaga myxococcoides PG-01 genome sequencing.</title>
        <authorList>
            <person name="Liu L."/>
            <person name="Gao P.J."/>
            <person name="Chen G.J."/>
            <person name="Wang L.S."/>
        </authorList>
    </citation>
    <scope>NUCLEOTIDE SEQUENCE [LARGE SCALE GENOMIC DNA]</scope>
    <source>
        <strain evidence="2 3">PG-01</strain>
    </source>
</reference>
<dbReference type="InterPro" id="IPR011032">
    <property type="entry name" value="GroES-like_sf"/>
</dbReference>
<evidence type="ECO:0000313" key="2">
    <source>
        <dbReference type="EMBL" id="GAL85879.1"/>
    </source>
</evidence>
<dbReference type="Proteomes" id="UP000030185">
    <property type="component" value="Unassembled WGS sequence"/>
</dbReference>